<evidence type="ECO:0000313" key="2">
    <source>
        <dbReference type="EMBL" id="VFK40975.1"/>
    </source>
</evidence>
<accession>A0A450YHN0</accession>
<dbReference type="AlphaFoldDB" id="A0A450YHN0"/>
<evidence type="ECO:0000313" key="3">
    <source>
        <dbReference type="EMBL" id="VFK46769.1"/>
    </source>
</evidence>
<sequence>MASAKQPLPGGLIPTFSEGMHILLVCIPHASARKQGEKEKKMKINVIIRK</sequence>
<organism evidence="2">
    <name type="scientific">Candidatus Kentrum sp. SD</name>
    <dbReference type="NCBI Taxonomy" id="2126332"/>
    <lineage>
        <taxon>Bacteria</taxon>
        <taxon>Pseudomonadati</taxon>
        <taxon>Pseudomonadota</taxon>
        <taxon>Gammaproteobacteria</taxon>
        <taxon>Candidatus Kentrum</taxon>
    </lineage>
</organism>
<dbReference type="EMBL" id="CAADFR010000082">
    <property type="protein sequence ID" value="VFK40975.1"/>
    <property type="molecule type" value="Genomic_DNA"/>
</dbReference>
<gene>
    <name evidence="4" type="ORF">BECKSD772D_GA0070982_12312</name>
    <name evidence="3" type="ORF">BECKSD772E_GA0070983_10806</name>
    <name evidence="2" type="ORF">BECKSD772F_GA0070984_10826</name>
</gene>
<protein>
    <submittedName>
        <fullName evidence="2">Uncharacterized protein</fullName>
    </submittedName>
</protein>
<keyword evidence="1" id="KW-0472">Membrane</keyword>
<proteinExistence type="predicted"/>
<evidence type="ECO:0000256" key="1">
    <source>
        <dbReference type="SAM" id="Phobius"/>
    </source>
</evidence>
<dbReference type="EMBL" id="CAADFU010000080">
    <property type="protein sequence ID" value="VFK46769.1"/>
    <property type="molecule type" value="Genomic_DNA"/>
</dbReference>
<keyword evidence="1" id="KW-0812">Transmembrane</keyword>
<dbReference type="EMBL" id="CAADHB010000231">
    <property type="protein sequence ID" value="VFK81132.1"/>
    <property type="molecule type" value="Genomic_DNA"/>
</dbReference>
<evidence type="ECO:0000313" key="4">
    <source>
        <dbReference type="EMBL" id="VFK81132.1"/>
    </source>
</evidence>
<keyword evidence="1" id="KW-1133">Transmembrane helix</keyword>
<reference evidence="2" key="1">
    <citation type="submission" date="2019-02" db="EMBL/GenBank/DDBJ databases">
        <authorList>
            <person name="Gruber-Vodicka R. H."/>
            <person name="Seah K. B. B."/>
        </authorList>
    </citation>
    <scope>NUCLEOTIDE SEQUENCE</scope>
    <source>
        <strain evidence="4">BECK_S127</strain>
        <strain evidence="3">BECK_S1320</strain>
        <strain evidence="2">BECK_S1321</strain>
    </source>
</reference>
<name>A0A450YHN0_9GAMM</name>
<feature type="transmembrane region" description="Helical" evidence="1">
    <location>
        <begin position="12"/>
        <end position="32"/>
    </location>
</feature>